<evidence type="ECO:0000256" key="1">
    <source>
        <dbReference type="ARBA" id="ARBA00012417"/>
    </source>
</evidence>
<dbReference type="GO" id="GO:0006302">
    <property type="term" value="P:double-strand break repair"/>
    <property type="evidence" value="ECO:0007669"/>
    <property type="project" value="TreeGrafter"/>
</dbReference>
<dbReference type="Proteomes" id="UP000318331">
    <property type="component" value="Unassembled WGS sequence"/>
</dbReference>
<organism evidence="6 7">
    <name type="scientific">Klugiella xanthotipulae</name>
    <dbReference type="NCBI Taxonomy" id="244735"/>
    <lineage>
        <taxon>Bacteria</taxon>
        <taxon>Bacillati</taxon>
        <taxon>Actinomycetota</taxon>
        <taxon>Actinomycetes</taxon>
        <taxon>Micrococcales</taxon>
        <taxon>Microbacteriaceae</taxon>
        <taxon>Klugiella</taxon>
    </lineage>
</organism>
<dbReference type="EC" id="2.7.7.7" evidence="1"/>
<comment type="catalytic activity">
    <reaction evidence="3">
        <text>DNA(n) + a 2'-deoxyribonucleoside 5'-triphosphate = DNA(n+1) + diphosphate</text>
        <dbReference type="Rhea" id="RHEA:22508"/>
        <dbReference type="Rhea" id="RHEA-COMP:17339"/>
        <dbReference type="Rhea" id="RHEA-COMP:17340"/>
        <dbReference type="ChEBI" id="CHEBI:33019"/>
        <dbReference type="ChEBI" id="CHEBI:61560"/>
        <dbReference type="ChEBI" id="CHEBI:173112"/>
        <dbReference type="EC" id="2.7.7.7"/>
    </reaction>
</comment>
<proteinExistence type="predicted"/>
<evidence type="ECO:0000256" key="4">
    <source>
        <dbReference type="SAM" id="MobiDB-lite"/>
    </source>
</evidence>
<dbReference type="InterPro" id="IPR043502">
    <property type="entry name" value="DNA/RNA_pol_sf"/>
</dbReference>
<dbReference type="Pfam" id="PF00476">
    <property type="entry name" value="DNA_pol_A"/>
    <property type="match status" value="1"/>
</dbReference>
<dbReference type="InterPro" id="IPR001098">
    <property type="entry name" value="DNA-dir_DNA_pol_A_palm_dom"/>
</dbReference>
<evidence type="ECO:0000313" key="6">
    <source>
        <dbReference type="EMBL" id="TQM65927.1"/>
    </source>
</evidence>
<feature type="compositionally biased region" description="Gly residues" evidence="4">
    <location>
        <begin position="126"/>
        <end position="148"/>
    </location>
</feature>
<dbReference type="InterPro" id="IPR002298">
    <property type="entry name" value="DNA_polymerase_A"/>
</dbReference>
<dbReference type="EMBL" id="VFPN01000001">
    <property type="protein sequence ID" value="TQM65927.1"/>
    <property type="molecule type" value="Genomic_DNA"/>
</dbReference>
<dbReference type="Gene3D" id="3.30.70.370">
    <property type="match status" value="1"/>
</dbReference>
<dbReference type="NCBIfam" id="NF011538">
    <property type="entry name" value="PRK14975.1-1"/>
    <property type="match status" value="1"/>
</dbReference>
<dbReference type="RefSeq" id="WP_246054511.1">
    <property type="nucleotide sequence ID" value="NZ_BAAAYS010000026.1"/>
</dbReference>
<gene>
    <name evidence="6" type="ORF">FB466_0747</name>
</gene>
<keyword evidence="7" id="KW-1185">Reference proteome</keyword>
<accession>A0A543I5R6</accession>
<sequence>MVYILVSAPPTARGRVVLWQVDATGRVFDSHTVPAAEFPDAVDALTDDTVRWVWDDTAHWYPPLLERGIRVQRCHDLRLSHAILRHSAWTAGSPLAHAPHSAWDDPVPERAPTANTLFDDLDDTDGWGGGAGAERGSGVGGPDAGPGDSGLPSNAQSAAQSAAQGAAGRQIGAYVTRVANKRQPARDPHGEDESLREFRRQRAALAASEEPGRLGLLVAVESAGALIAAEMRFHGIPWRADLHDHILTEALGERPRFGGRPVKMEALVQEIRRAVGNPTFNPDSQPDLLRALRRAGLSVTSTSKWELRGVDHPVVAPLLAYKKMSRLYTANGWAWLDTWVRDGRFHPEYVVGGVVTGRWAAKGGGALQLPGTVRGAVVADPGWTLVVADAAQLEPRILSALSGDLRMAEAGRGQDLYQALVDQGVVDTRDHAKVGILGALYGSTTGQSAALMPRLTRAYPAAIQFVAEAARVGEKGGVVTTWLGRSSPRPDDQWWVDAVLDTDGGVTGPQRERAMQQARSWGRFTRNFVCQGSAAEWAMCWMAGLRTRLAEMGSPEARPHLVYFLHDEVMVHTPVGCAEEVVAAVHAAAADAGRLLFGGFPVEFPVQAMVAGDYAAAKG</sequence>
<feature type="region of interest" description="Disordered" evidence="4">
    <location>
        <begin position="96"/>
        <end position="165"/>
    </location>
</feature>
<dbReference type="GO" id="GO:0003887">
    <property type="term" value="F:DNA-directed DNA polymerase activity"/>
    <property type="evidence" value="ECO:0007669"/>
    <property type="project" value="UniProtKB-EC"/>
</dbReference>
<dbReference type="PANTHER" id="PTHR10133">
    <property type="entry name" value="DNA POLYMERASE I"/>
    <property type="match status" value="1"/>
</dbReference>
<reference evidence="6 7" key="1">
    <citation type="submission" date="2019-06" db="EMBL/GenBank/DDBJ databases">
        <title>Sequencing the genomes of 1000 actinobacteria strains.</title>
        <authorList>
            <person name="Klenk H.-P."/>
        </authorList>
    </citation>
    <scope>NUCLEOTIDE SEQUENCE [LARGE SCALE GENOMIC DNA]</scope>
    <source>
        <strain evidence="6 7">DSM 18031</strain>
    </source>
</reference>
<dbReference type="GO" id="GO:0003677">
    <property type="term" value="F:DNA binding"/>
    <property type="evidence" value="ECO:0007669"/>
    <property type="project" value="InterPro"/>
</dbReference>
<keyword evidence="2" id="KW-0235">DNA replication</keyword>
<evidence type="ECO:0000259" key="5">
    <source>
        <dbReference type="SMART" id="SM00482"/>
    </source>
</evidence>
<dbReference type="AlphaFoldDB" id="A0A543I5R6"/>
<dbReference type="SUPFAM" id="SSF56672">
    <property type="entry name" value="DNA/RNA polymerases"/>
    <property type="match status" value="1"/>
</dbReference>
<dbReference type="PANTHER" id="PTHR10133:SF27">
    <property type="entry name" value="DNA POLYMERASE NU"/>
    <property type="match status" value="1"/>
</dbReference>
<feature type="domain" description="DNA-directed DNA polymerase family A palm" evidence="5">
    <location>
        <begin position="372"/>
        <end position="577"/>
    </location>
</feature>
<comment type="caution">
    <text evidence="6">The sequence shown here is derived from an EMBL/GenBank/DDBJ whole genome shotgun (WGS) entry which is preliminary data.</text>
</comment>
<name>A0A543I5R6_9MICO</name>
<protein>
    <recommendedName>
        <fullName evidence="1">DNA-directed DNA polymerase</fullName>
        <ecNumber evidence="1">2.7.7.7</ecNumber>
    </recommendedName>
</protein>
<evidence type="ECO:0000313" key="7">
    <source>
        <dbReference type="Proteomes" id="UP000318331"/>
    </source>
</evidence>
<dbReference type="CDD" id="cd06444">
    <property type="entry name" value="DNA_pol_A"/>
    <property type="match status" value="1"/>
</dbReference>
<dbReference type="GO" id="GO:0006261">
    <property type="term" value="P:DNA-templated DNA replication"/>
    <property type="evidence" value="ECO:0007669"/>
    <property type="project" value="InterPro"/>
</dbReference>
<evidence type="ECO:0000256" key="3">
    <source>
        <dbReference type="ARBA" id="ARBA00049244"/>
    </source>
</evidence>
<dbReference type="SMART" id="SM00482">
    <property type="entry name" value="POLAc"/>
    <property type="match status" value="1"/>
</dbReference>
<evidence type="ECO:0000256" key="2">
    <source>
        <dbReference type="ARBA" id="ARBA00022705"/>
    </source>
</evidence>
<feature type="compositionally biased region" description="Low complexity" evidence="4">
    <location>
        <begin position="149"/>
        <end position="165"/>
    </location>
</feature>
<dbReference type="Gene3D" id="1.10.150.20">
    <property type="entry name" value="5' to 3' exonuclease, C-terminal subdomain"/>
    <property type="match status" value="1"/>
</dbReference>